<name>A0AAD9IBN3_9PEZI</name>
<evidence type="ECO:0000256" key="4">
    <source>
        <dbReference type="ARBA" id="ARBA00018632"/>
    </source>
</evidence>
<evidence type="ECO:0000256" key="15">
    <source>
        <dbReference type="ARBA" id="ARBA00031387"/>
    </source>
</evidence>
<comment type="function">
    <text evidence="1">Accessory subunit of the mitochondrial membrane respiratory chain NADH dehydrogenase (Complex I), that is believed not to be involved in catalysis. Complex I functions in the transfer of electrons from NADH to the respiratory chain. The immediate electron acceptor for the enzyme is believed to be ubiquinone.</text>
</comment>
<keyword evidence="10" id="KW-0249">Electron transport</keyword>
<evidence type="ECO:0000256" key="12">
    <source>
        <dbReference type="ARBA" id="ARBA00023128"/>
    </source>
</evidence>
<comment type="caution">
    <text evidence="19">The sequence shown here is derived from an EMBL/GenBank/DDBJ whole genome shotgun (WGS) entry which is preliminary data.</text>
</comment>
<evidence type="ECO:0000256" key="7">
    <source>
        <dbReference type="ARBA" id="ARBA00022692"/>
    </source>
</evidence>
<keyword evidence="11 18" id="KW-1133">Transmembrane helix</keyword>
<feature type="compositionally biased region" description="Low complexity" evidence="17">
    <location>
        <begin position="19"/>
        <end position="32"/>
    </location>
</feature>
<evidence type="ECO:0000313" key="19">
    <source>
        <dbReference type="EMBL" id="KAK2074501.1"/>
    </source>
</evidence>
<feature type="compositionally biased region" description="Polar residues" evidence="17">
    <location>
        <begin position="34"/>
        <end position="44"/>
    </location>
</feature>
<evidence type="ECO:0000256" key="13">
    <source>
        <dbReference type="ARBA" id="ARBA00023136"/>
    </source>
</evidence>
<gene>
    <name evidence="19" type="ORF">P8C59_008703</name>
</gene>
<dbReference type="AlphaFoldDB" id="A0AAD9IBN3"/>
<evidence type="ECO:0000256" key="18">
    <source>
        <dbReference type="SAM" id="Phobius"/>
    </source>
</evidence>
<feature type="transmembrane region" description="Helical" evidence="18">
    <location>
        <begin position="72"/>
        <end position="89"/>
    </location>
</feature>
<comment type="subunit">
    <text evidence="16">Complex I is composed of 45 different subunits. Interacts with BCAP31.</text>
</comment>
<keyword evidence="7 18" id="KW-0812">Transmembrane</keyword>
<evidence type="ECO:0000313" key="20">
    <source>
        <dbReference type="Proteomes" id="UP001217918"/>
    </source>
</evidence>
<dbReference type="EMBL" id="JAQQPM010000008">
    <property type="protein sequence ID" value="KAK2074501.1"/>
    <property type="molecule type" value="Genomic_DNA"/>
</dbReference>
<evidence type="ECO:0000256" key="16">
    <source>
        <dbReference type="ARBA" id="ARBA00046528"/>
    </source>
</evidence>
<accession>A0AAD9IBN3</accession>
<feature type="region of interest" description="Disordered" evidence="17">
    <location>
        <begin position="18"/>
        <end position="46"/>
    </location>
</feature>
<evidence type="ECO:0000256" key="8">
    <source>
        <dbReference type="ARBA" id="ARBA00022792"/>
    </source>
</evidence>
<dbReference type="GO" id="GO:0005743">
    <property type="term" value="C:mitochondrial inner membrane"/>
    <property type="evidence" value="ECO:0007669"/>
    <property type="project" value="UniProtKB-SubCell"/>
</dbReference>
<evidence type="ECO:0000256" key="5">
    <source>
        <dbReference type="ARBA" id="ARBA00022448"/>
    </source>
</evidence>
<evidence type="ECO:0000256" key="17">
    <source>
        <dbReference type="SAM" id="MobiDB-lite"/>
    </source>
</evidence>
<keyword evidence="8" id="KW-0999">Mitochondrion inner membrane</keyword>
<evidence type="ECO:0000256" key="6">
    <source>
        <dbReference type="ARBA" id="ARBA00022660"/>
    </source>
</evidence>
<keyword evidence="5" id="KW-0813">Transport</keyword>
<organism evidence="19 20">
    <name type="scientific">Phyllachora maydis</name>
    <dbReference type="NCBI Taxonomy" id="1825666"/>
    <lineage>
        <taxon>Eukaryota</taxon>
        <taxon>Fungi</taxon>
        <taxon>Dikarya</taxon>
        <taxon>Ascomycota</taxon>
        <taxon>Pezizomycotina</taxon>
        <taxon>Sordariomycetes</taxon>
        <taxon>Sordariomycetidae</taxon>
        <taxon>Phyllachorales</taxon>
        <taxon>Phyllachoraceae</taxon>
        <taxon>Phyllachora</taxon>
    </lineage>
</organism>
<keyword evidence="12" id="KW-0496">Mitochondrion</keyword>
<evidence type="ECO:0000256" key="11">
    <source>
        <dbReference type="ARBA" id="ARBA00022989"/>
    </source>
</evidence>
<evidence type="ECO:0000256" key="2">
    <source>
        <dbReference type="ARBA" id="ARBA00004434"/>
    </source>
</evidence>
<comment type="subcellular location">
    <subcellularLocation>
        <location evidence="2">Mitochondrion inner membrane</location>
        <topology evidence="2">Single-pass membrane protein</topology>
    </subcellularLocation>
</comment>
<evidence type="ECO:0000256" key="3">
    <source>
        <dbReference type="ARBA" id="ARBA00008915"/>
    </source>
</evidence>
<dbReference type="Proteomes" id="UP001217918">
    <property type="component" value="Unassembled WGS sequence"/>
</dbReference>
<keyword evidence="6" id="KW-0679">Respiratory chain</keyword>
<evidence type="ECO:0000256" key="10">
    <source>
        <dbReference type="ARBA" id="ARBA00022982"/>
    </source>
</evidence>
<dbReference type="PANTHER" id="PTHR40637:SF1">
    <property type="entry name" value="ESSS SUBUNIT OF NADH:UBIQUINONE OXIDOREDUCTASE (COMPLEX I) PROTEIN"/>
    <property type="match status" value="1"/>
</dbReference>
<evidence type="ECO:0000256" key="1">
    <source>
        <dbReference type="ARBA" id="ARBA00003195"/>
    </source>
</evidence>
<keyword evidence="20" id="KW-1185">Reference proteome</keyword>
<reference evidence="19" key="1">
    <citation type="journal article" date="2023" name="Mol. Plant Microbe Interact.">
        <title>Elucidating the Obligate Nature and Biological Capacity of an Invasive Fungal Corn Pathogen.</title>
        <authorList>
            <person name="MacCready J.S."/>
            <person name="Roggenkamp E.M."/>
            <person name="Gdanetz K."/>
            <person name="Chilvers M.I."/>
        </authorList>
    </citation>
    <scope>NUCLEOTIDE SEQUENCE</scope>
    <source>
        <strain evidence="19">PM02</strain>
    </source>
</reference>
<evidence type="ECO:0000256" key="9">
    <source>
        <dbReference type="ARBA" id="ARBA00022946"/>
    </source>
</evidence>
<dbReference type="PANTHER" id="PTHR40637">
    <property type="entry name" value="ESSS SUBUNIT OF NADH:UBIQUINONE OXIDOREDUCTASE (COMPLEX I) PROTEIN"/>
    <property type="match status" value="1"/>
</dbReference>
<dbReference type="Pfam" id="PF10183">
    <property type="entry name" value="ESSS"/>
    <property type="match status" value="1"/>
</dbReference>
<keyword evidence="13 18" id="KW-0472">Membrane</keyword>
<proteinExistence type="inferred from homology"/>
<protein>
    <recommendedName>
        <fullName evidence="4">NADH dehydrogenase [ubiquinone] 1 beta subcomplex subunit 11, mitochondrial</fullName>
    </recommendedName>
    <alternativeName>
        <fullName evidence="15">Complex I-ESSS</fullName>
    </alternativeName>
    <alternativeName>
        <fullName evidence="14">NADH-ubiquinone oxidoreductase ESSS subunit</fullName>
    </alternativeName>
</protein>
<dbReference type="InterPro" id="IPR019329">
    <property type="entry name" value="NADH_UbQ_OxRdtase_ESSS_su"/>
</dbReference>
<sequence>MPVIRPNTCARAARVVQLSSSGPATAPTSARAFSATTKTAASHESQYDPPTGWLFGVKPGEKYQKEGWETPFFYGFCGSLGLFAVAYAFKPDTSIQTWALEEARRRLEAEGILEDPEKK</sequence>
<evidence type="ECO:0000256" key="14">
    <source>
        <dbReference type="ARBA" id="ARBA00030753"/>
    </source>
</evidence>
<comment type="similarity">
    <text evidence="3">Belongs to the complex I NDUFB11 subunit family.</text>
</comment>
<keyword evidence="9" id="KW-0809">Transit peptide</keyword>